<comment type="caution">
    <text evidence="1">The sequence shown here is derived from an EMBL/GenBank/DDBJ whole genome shotgun (WGS) entry which is preliminary data.</text>
</comment>
<name>A0A3M7PDT5_BRAPC</name>
<dbReference type="Proteomes" id="UP000276133">
    <property type="component" value="Unassembled WGS sequence"/>
</dbReference>
<accession>A0A3M7PDT5</accession>
<reference evidence="1 2" key="1">
    <citation type="journal article" date="2018" name="Sci. Rep.">
        <title>Genomic signatures of local adaptation to the degree of environmental predictability in rotifers.</title>
        <authorList>
            <person name="Franch-Gras L."/>
            <person name="Hahn C."/>
            <person name="Garcia-Roger E.M."/>
            <person name="Carmona M.J."/>
            <person name="Serra M."/>
            <person name="Gomez A."/>
        </authorList>
    </citation>
    <scope>NUCLEOTIDE SEQUENCE [LARGE SCALE GENOMIC DNA]</scope>
    <source>
        <strain evidence="1">HYR1</strain>
    </source>
</reference>
<dbReference type="EMBL" id="REGN01011581">
    <property type="protein sequence ID" value="RMZ97163.1"/>
    <property type="molecule type" value="Genomic_DNA"/>
</dbReference>
<evidence type="ECO:0000313" key="1">
    <source>
        <dbReference type="EMBL" id="RMZ97163.1"/>
    </source>
</evidence>
<protein>
    <submittedName>
        <fullName evidence="1">Uncharacterized protein</fullName>
    </submittedName>
</protein>
<gene>
    <name evidence="1" type="ORF">BpHYR1_046006</name>
</gene>
<proteinExistence type="predicted"/>
<keyword evidence="2" id="KW-1185">Reference proteome</keyword>
<evidence type="ECO:0000313" key="2">
    <source>
        <dbReference type="Proteomes" id="UP000276133"/>
    </source>
</evidence>
<sequence>MSIERQLVRNCGVRHNFFSNRTAGNWNTLDATTKSNRYGDSSLPQHLYYYYYYYYNLIFDQILRNDPMVYKNSHPIPIKCSSIGDFFRYHQAKFEEVEGNILQLHFIHNANSDLIIGSMIPCFSFIWNIKFVTLPTF</sequence>
<dbReference type="AlphaFoldDB" id="A0A3M7PDT5"/>
<organism evidence="1 2">
    <name type="scientific">Brachionus plicatilis</name>
    <name type="common">Marine rotifer</name>
    <name type="synonym">Brachionus muelleri</name>
    <dbReference type="NCBI Taxonomy" id="10195"/>
    <lineage>
        <taxon>Eukaryota</taxon>
        <taxon>Metazoa</taxon>
        <taxon>Spiralia</taxon>
        <taxon>Gnathifera</taxon>
        <taxon>Rotifera</taxon>
        <taxon>Eurotatoria</taxon>
        <taxon>Monogononta</taxon>
        <taxon>Pseudotrocha</taxon>
        <taxon>Ploima</taxon>
        <taxon>Brachionidae</taxon>
        <taxon>Brachionus</taxon>
    </lineage>
</organism>